<dbReference type="SMART" id="SM00736">
    <property type="entry name" value="CADG"/>
    <property type="match status" value="1"/>
</dbReference>
<evidence type="ECO:0000256" key="2">
    <source>
        <dbReference type="SAM" id="Phobius"/>
    </source>
</evidence>
<keyword evidence="3" id="KW-0732">Signal</keyword>
<evidence type="ECO:0000313" key="6">
    <source>
        <dbReference type="Proteomes" id="UP001153365"/>
    </source>
</evidence>
<name>A0AAV0BH92_PHAPC</name>
<feature type="transmembrane region" description="Helical" evidence="2">
    <location>
        <begin position="335"/>
        <end position="355"/>
    </location>
</feature>
<dbReference type="Gene3D" id="2.60.40.10">
    <property type="entry name" value="Immunoglobulins"/>
    <property type="match status" value="2"/>
</dbReference>
<feature type="domain" description="Dystroglycan-type cadherin-like" evidence="4">
    <location>
        <begin position="27"/>
        <end position="126"/>
    </location>
</feature>
<keyword evidence="2" id="KW-1133">Transmembrane helix</keyword>
<dbReference type="InterPro" id="IPR006644">
    <property type="entry name" value="Cadg"/>
</dbReference>
<feature type="compositionally biased region" description="Polar residues" evidence="1">
    <location>
        <begin position="953"/>
        <end position="975"/>
    </location>
</feature>
<dbReference type="GO" id="GO:0016020">
    <property type="term" value="C:membrane"/>
    <property type="evidence" value="ECO:0007669"/>
    <property type="project" value="InterPro"/>
</dbReference>
<feature type="region of interest" description="Disordered" evidence="1">
    <location>
        <begin position="919"/>
        <end position="975"/>
    </location>
</feature>
<dbReference type="PANTHER" id="PTHR21559">
    <property type="entry name" value="DYSTROGLYCAN-RELATED"/>
    <property type="match status" value="1"/>
</dbReference>
<dbReference type="Proteomes" id="UP001153365">
    <property type="component" value="Unassembled WGS sequence"/>
</dbReference>
<feature type="signal peptide" evidence="3">
    <location>
        <begin position="1"/>
        <end position="18"/>
    </location>
</feature>
<dbReference type="EMBL" id="CALTRL010005801">
    <property type="protein sequence ID" value="CAH7686581.1"/>
    <property type="molecule type" value="Genomic_DNA"/>
</dbReference>
<sequence length="1080" mass="118142">MRVLSLIYIVSSFSFSLSAPSRSNEPFVVYPISKQRSPVARVGRPFSWSFLPGTFNTSTGTDGMTYTVVDLPAWATFNPESRTIQGTPGASSLGTTNLEVTAYSPSNSDSVSETFRLLVVDEAAPTVYRPLDTQLGNGAILGSAKYQKITKGISVPPNWSWSIGLLPDTFKSSTSTGIFYTAYEAGKTTLPSWIKFNTVTATFDGVSPNEQQQLSIVVYGSDHYGYGDVQQTFLLTITQHVLDLVQPLPSINATVGSIVNYTIPLGSFTVDGSSSNFSNSIRPKVDLSTTPYLTYHESDLTITGTLPGSITSATNLSIPISFSADNCFNKVSTELLLRVVNGLFVAPVLSPIFLVKDQSFNIDLKQYTSNINATYTLGSVHPPRAKDWIHFSNSPLSIYGKVPAEERESGEEGVYVELEASGLNNTKSTARLPIHFQSKISPSRFNRISDKTKTIVAIILGSLAGLFLLIMMMRFCRNHCSEDGLRDQLGEDESYNGHYVYSREKNEQMQAQASLDKQTPVSGGESLIDPRTSKSDVETKEIFGGPMMAVTENELKLSKGFNSPQKGLKKLNFLNILWKVKRNDRTALSPAHPSLQGLGILAPEHCVVNVNTDSNSALTDERELEEDYGSEGTGNNRGLSSEEPRSSWNTTGSSSLFYSDYQAEESEASSSSRSTNRARWLVKPSNSIPKRRSDFRPPAGSSPSDNSPSPTSTGVDIGTIRMVERAGTISSRKSGSIDEEAYGFPESIGAIRTASYRKIYPSSASRNGKGTSDAESASSIRPQLVPLRKKNQQDYQPSLTGTNESLRTEAEEDVSLGRNSLESPVVAAKETNRRRSFVPGGPIGSDPKLGSPTTSAIFFSPPREFNWQSTTPHKPSPLSEGFSATEGRSNPSNNFIRVKFNEPENKRCSKGILLKTKNNELKGNNKKDETQSGNDLVRIGVGEPFHMNPKIKPSNSPKLNQSDGNSSPNPAHSSTRYCALMDYPQDTEKDRKQLPEWLHFDAEGFEVWGIPRKEDVGLINVQIVERKIANNTSKSLNKSYSPGIGQAEEMEEVVARFVIEVVDKTSSKIIGHGEMTVVTF</sequence>
<dbReference type="InterPro" id="IPR013783">
    <property type="entry name" value="Ig-like_fold"/>
</dbReference>
<feature type="compositionally biased region" description="Polar residues" evidence="1">
    <location>
        <begin position="886"/>
        <end position="895"/>
    </location>
</feature>
<organism evidence="5 6">
    <name type="scientific">Phakopsora pachyrhizi</name>
    <name type="common">Asian soybean rust disease fungus</name>
    <dbReference type="NCBI Taxonomy" id="170000"/>
    <lineage>
        <taxon>Eukaryota</taxon>
        <taxon>Fungi</taxon>
        <taxon>Dikarya</taxon>
        <taxon>Basidiomycota</taxon>
        <taxon>Pucciniomycotina</taxon>
        <taxon>Pucciniomycetes</taxon>
        <taxon>Pucciniales</taxon>
        <taxon>Phakopsoraceae</taxon>
        <taxon>Phakopsora</taxon>
    </lineage>
</organism>
<feature type="compositionally biased region" description="Polar residues" evidence="1">
    <location>
        <begin position="793"/>
        <end position="805"/>
    </location>
</feature>
<evidence type="ECO:0000259" key="4">
    <source>
        <dbReference type="SMART" id="SM00736"/>
    </source>
</evidence>
<dbReference type="SUPFAM" id="SSF49313">
    <property type="entry name" value="Cadherin-like"/>
    <property type="match status" value="3"/>
</dbReference>
<dbReference type="AlphaFoldDB" id="A0AAV0BH92"/>
<feature type="compositionally biased region" description="Basic and acidic residues" evidence="1">
    <location>
        <begin position="919"/>
        <end position="930"/>
    </location>
</feature>
<feature type="compositionally biased region" description="Low complexity" evidence="1">
    <location>
        <begin position="697"/>
        <end position="712"/>
    </location>
</feature>
<dbReference type="PANTHER" id="PTHR21559:SF21">
    <property type="entry name" value="DYSTROGLYCAN 1"/>
    <property type="match status" value="1"/>
</dbReference>
<feature type="compositionally biased region" description="Polar residues" evidence="1">
    <location>
        <begin position="762"/>
        <end position="781"/>
    </location>
</feature>
<evidence type="ECO:0000256" key="1">
    <source>
        <dbReference type="SAM" id="MobiDB-lite"/>
    </source>
</evidence>
<comment type="caution">
    <text evidence="5">The sequence shown here is derived from an EMBL/GenBank/DDBJ whole genome shotgun (WGS) entry which is preliminary data.</text>
</comment>
<evidence type="ECO:0000313" key="5">
    <source>
        <dbReference type="EMBL" id="CAH7686581.1"/>
    </source>
</evidence>
<feature type="region of interest" description="Disordered" evidence="1">
    <location>
        <begin position="617"/>
        <end position="651"/>
    </location>
</feature>
<accession>A0AAV0BH92</accession>
<keyword evidence="2" id="KW-0812">Transmembrane</keyword>
<keyword evidence="2" id="KW-0472">Membrane</keyword>
<feature type="region of interest" description="Disordered" evidence="1">
    <location>
        <begin position="866"/>
        <end position="896"/>
    </location>
</feature>
<reference evidence="5" key="1">
    <citation type="submission" date="2022-06" db="EMBL/GenBank/DDBJ databases">
        <authorList>
            <consortium name="SYNGENTA / RWTH Aachen University"/>
        </authorList>
    </citation>
    <scope>NUCLEOTIDE SEQUENCE</scope>
</reference>
<feature type="compositionally biased region" description="Polar residues" evidence="1">
    <location>
        <begin position="508"/>
        <end position="521"/>
    </location>
</feature>
<feature type="transmembrane region" description="Helical" evidence="2">
    <location>
        <begin position="454"/>
        <end position="473"/>
    </location>
</feature>
<evidence type="ECO:0000256" key="3">
    <source>
        <dbReference type="SAM" id="SignalP"/>
    </source>
</evidence>
<dbReference type="InterPro" id="IPR015919">
    <property type="entry name" value="Cadherin-like_sf"/>
</dbReference>
<feature type="compositionally biased region" description="Low complexity" evidence="1">
    <location>
        <begin position="668"/>
        <end position="679"/>
    </location>
</feature>
<protein>
    <recommendedName>
        <fullName evidence="4">Dystroglycan-type cadherin-like domain-containing protein</fullName>
    </recommendedName>
</protein>
<dbReference type="Pfam" id="PF05345">
    <property type="entry name" value="He_PIG"/>
    <property type="match status" value="2"/>
</dbReference>
<gene>
    <name evidence="5" type="ORF">PPACK8108_LOCUS21250</name>
</gene>
<feature type="region of interest" description="Disordered" evidence="1">
    <location>
        <begin position="761"/>
        <end position="818"/>
    </location>
</feature>
<proteinExistence type="predicted"/>
<keyword evidence="6" id="KW-1185">Reference proteome</keyword>
<feature type="chain" id="PRO_5043325678" description="Dystroglycan-type cadherin-like domain-containing protein" evidence="3">
    <location>
        <begin position="19"/>
        <end position="1080"/>
    </location>
</feature>
<dbReference type="GO" id="GO:0005509">
    <property type="term" value="F:calcium ion binding"/>
    <property type="evidence" value="ECO:0007669"/>
    <property type="project" value="InterPro"/>
</dbReference>
<feature type="region of interest" description="Disordered" evidence="1">
    <location>
        <begin position="666"/>
        <end position="721"/>
    </location>
</feature>
<feature type="region of interest" description="Disordered" evidence="1">
    <location>
        <begin position="508"/>
        <end position="535"/>
    </location>
</feature>